<feature type="non-terminal residue" evidence="2">
    <location>
        <position position="365"/>
    </location>
</feature>
<dbReference type="AlphaFoldDB" id="A0A1Q9BVZ8"/>
<dbReference type="OrthoDB" id="445216at2759"/>
<dbReference type="Proteomes" id="UP000186817">
    <property type="component" value="Unassembled WGS sequence"/>
</dbReference>
<organism evidence="2 3">
    <name type="scientific">Symbiodinium microadriaticum</name>
    <name type="common">Dinoflagellate</name>
    <name type="synonym">Zooxanthella microadriatica</name>
    <dbReference type="NCBI Taxonomy" id="2951"/>
    <lineage>
        <taxon>Eukaryota</taxon>
        <taxon>Sar</taxon>
        <taxon>Alveolata</taxon>
        <taxon>Dinophyceae</taxon>
        <taxon>Suessiales</taxon>
        <taxon>Symbiodiniaceae</taxon>
        <taxon>Symbiodinium</taxon>
    </lineage>
</organism>
<accession>A0A1Q9BVZ8</accession>
<feature type="region of interest" description="Disordered" evidence="1">
    <location>
        <begin position="1"/>
        <end position="45"/>
    </location>
</feature>
<dbReference type="EMBL" id="LSRX01003248">
    <property type="protein sequence ID" value="OLP74760.1"/>
    <property type="molecule type" value="Genomic_DNA"/>
</dbReference>
<keyword evidence="3" id="KW-1185">Reference proteome</keyword>
<proteinExistence type="predicted"/>
<comment type="caution">
    <text evidence="2">The sequence shown here is derived from an EMBL/GenBank/DDBJ whole genome shotgun (WGS) entry which is preliminary data.</text>
</comment>
<evidence type="ECO:0000313" key="2">
    <source>
        <dbReference type="EMBL" id="OLP74760.1"/>
    </source>
</evidence>
<name>A0A1Q9BVZ8_SYMMI</name>
<protein>
    <submittedName>
        <fullName evidence="2">Uncharacterized protein</fullName>
    </submittedName>
</protein>
<feature type="region of interest" description="Disordered" evidence="1">
    <location>
        <begin position="320"/>
        <end position="365"/>
    </location>
</feature>
<gene>
    <name evidence="2" type="ORF">AK812_SmicGene45610</name>
</gene>
<feature type="compositionally biased region" description="Gly residues" evidence="1">
    <location>
        <begin position="33"/>
        <end position="42"/>
    </location>
</feature>
<evidence type="ECO:0000256" key="1">
    <source>
        <dbReference type="SAM" id="MobiDB-lite"/>
    </source>
</evidence>
<feature type="compositionally biased region" description="Basic and acidic residues" evidence="1">
    <location>
        <begin position="350"/>
        <end position="365"/>
    </location>
</feature>
<evidence type="ECO:0000313" key="3">
    <source>
        <dbReference type="Proteomes" id="UP000186817"/>
    </source>
</evidence>
<reference evidence="2 3" key="1">
    <citation type="submission" date="2016-02" db="EMBL/GenBank/DDBJ databases">
        <title>Genome analysis of coral dinoflagellate symbionts highlights evolutionary adaptations to a symbiotic lifestyle.</title>
        <authorList>
            <person name="Aranda M."/>
            <person name="Li Y."/>
            <person name="Liew Y.J."/>
            <person name="Baumgarten S."/>
            <person name="Simakov O."/>
            <person name="Wilson M."/>
            <person name="Piel J."/>
            <person name="Ashoor H."/>
            <person name="Bougouffa S."/>
            <person name="Bajic V.B."/>
            <person name="Ryu T."/>
            <person name="Ravasi T."/>
            <person name="Bayer T."/>
            <person name="Micklem G."/>
            <person name="Kim H."/>
            <person name="Bhak J."/>
            <person name="Lajeunesse T.C."/>
            <person name="Voolstra C.R."/>
        </authorList>
    </citation>
    <scope>NUCLEOTIDE SEQUENCE [LARGE SCALE GENOMIC DNA]</scope>
    <source>
        <strain evidence="2 3">CCMP2467</strain>
    </source>
</reference>
<sequence>MEKSVGCAEFLPMEIQRPQPPAETGSQSRPGSGRSGSTGAGGRSKDLRKTISRMISIQRLSTRKALADIEADHLRDYLTFLYRKAEQLLLWEKLDAKISKAAGEERKPVIELCSRASFSQMKSLRTSCFENDEDLDRSELDEDFSPDQITSSAQLRRFSNTDARVRRQSAFVIQMPQEEPFDETDEVKVQEVREVLTRVQDNLRLEEIFPEPLEPEGAPRKTPLPRALVVAVADNSPELVGLLLEFKADASAVYEGESNFKGWIKPGASLLHSVTNRKGRFVGQALKSTMLAERLEKVEESSAESEHPLELLQAAVTEDCDNAPVDELAASPLDEEELSSPSQSRSAFRHLAERERESNKRDEKE</sequence>